<dbReference type="OrthoDB" id="9797456at2"/>
<dbReference type="InterPro" id="IPR000182">
    <property type="entry name" value="GNAT_dom"/>
</dbReference>
<evidence type="ECO:0000313" key="3">
    <source>
        <dbReference type="Proteomes" id="UP000320876"/>
    </source>
</evidence>
<dbReference type="Proteomes" id="UP000320876">
    <property type="component" value="Unassembled WGS sequence"/>
</dbReference>
<name>A0A542DS72_AMYCI</name>
<gene>
    <name evidence="2" type="ORF">FB471_5668</name>
</gene>
<accession>A0A542DS72</accession>
<reference evidence="2 3" key="1">
    <citation type="submission" date="2019-06" db="EMBL/GenBank/DDBJ databases">
        <title>Sequencing the genomes of 1000 actinobacteria strains.</title>
        <authorList>
            <person name="Klenk H.-P."/>
        </authorList>
    </citation>
    <scope>NUCLEOTIDE SEQUENCE [LARGE SCALE GENOMIC DNA]</scope>
    <source>
        <strain evidence="2 3">DSM 45679</strain>
    </source>
</reference>
<keyword evidence="2" id="KW-0808">Transferase</keyword>
<dbReference type="InterPro" id="IPR016181">
    <property type="entry name" value="Acyl_CoA_acyltransferase"/>
</dbReference>
<dbReference type="SUPFAM" id="SSF55729">
    <property type="entry name" value="Acyl-CoA N-acyltransferases (Nat)"/>
    <property type="match status" value="1"/>
</dbReference>
<organism evidence="2 3">
    <name type="scientific">Amycolatopsis cihanbeyliensis</name>
    <dbReference type="NCBI Taxonomy" id="1128664"/>
    <lineage>
        <taxon>Bacteria</taxon>
        <taxon>Bacillati</taxon>
        <taxon>Actinomycetota</taxon>
        <taxon>Actinomycetes</taxon>
        <taxon>Pseudonocardiales</taxon>
        <taxon>Pseudonocardiaceae</taxon>
        <taxon>Amycolatopsis</taxon>
    </lineage>
</organism>
<dbReference type="Pfam" id="PF00583">
    <property type="entry name" value="Acetyltransf_1"/>
    <property type="match status" value="1"/>
</dbReference>
<evidence type="ECO:0000259" key="1">
    <source>
        <dbReference type="PROSITE" id="PS51186"/>
    </source>
</evidence>
<protein>
    <submittedName>
        <fullName evidence="2">Acetyltransferase (GNAT) family protein</fullName>
    </submittedName>
</protein>
<dbReference type="AlphaFoldDB" id="A0A542DS72"/>
<keyword evidence="3" id="KW-1185">Reference proteome</keyword>
<dbReference type="RefSeq" id="WP_142001301.1">
    <property type="nucleotide sequence ID" value="NZ_VFML01000001.1"/>
</dbReference>
<dbReference type="GO" id="GO:0016747">
    <property type="term" value="F:acyltransferase activity, transferring groups other than amino-acyl groups"/>
    <property type="evidence" value="ECO:0007669"/>
    <property type="project" value="InterPro"/>
</dbReference>
<evidence type="ECO:0000313" key="2">
    <source>
        <dbReference type="EMBL" id="TQJ05826.1"/>
    </source>
</evidence>
<proteinExistence type="predicted"/>
<feature type="domain" description="N-acetyltransferase" evidence="1">
    <location>
        <begin position="118"/>
        <end position="264"/>
    </location>
</feature>
<dbReference type="Gene3D" id="3.40.630.30">
    <property type="match status" value="1"/>
</dbReference>
<sequence>MDIVSLGFRTDLMLLSAQGGSIERRDGYRVVRTPDNPGYHWGNFLLLDAPVEPGTAAEWVRTFRGTFPAADHLALGVDGTRGGAGDVAELAAAGLGVQRSTVLTADELRPPPRPNRELSFRPLEGEADWRGALALREAENAGFDPVSYREYAERDLAAMRRLQERGLGGWFGAFADGRMVSGLGVFADGSGPARFQNILTDPAYRGRGLAGTLVHLAGTYALEELGARLLVIVADPDYSAIRVYHSVGFAGTETQIQLAGNGPG</sequence>
<comment type="caution">
    <text evidence="2">The sequence shown here is derived from an EMBL/GenBank/DDBJ whole genome shotgun (WGS) entry which is preliminary data.</text>
</comment>
<dbReference type="EMBL" id="VFML01000001">
    <property type="protein sequence ID" value="TQJ05826.1"/>
    <property type="molecule type" value="Genomic_DNA"/>
</dbReference>
<dbReference type="PROSITE" id="PS51186">
    <property type="entry name" value="GNAT"/>
    <property type="match status" value="1"/>
</dbReference>